<comment type="caution">
    <text evidence="6">The sequence shown here is derived from an EMBL/GenBank/DDBJ whole genome shotgun (WGS) entry which is preliminary data.</text>
</comment>
<dbReference type="GO" id="GO:0005794">
    <property type="term" value="C:Golgi apparatus"/>
    <property type="evidence" value="ECO:0007669"/>
    <property type="project" value="TreeGrafter"/>
</dbReference>
<reference evidence="6 7" key="1">
    <citation type="journal article" date="2023" name="Elife">
        <title>Identification of key yeast species and microbe-microbe interactions impacting larval growth of Drosophila in the wild.</title>
        <authorList>
            <person name="Mure A."/>
            <person name="Sugiura Y."/>
            <person name="Maeda R."/>
            <person name="Honda K."/>
            <person name="Sakurai N."/>
            <person name="Takahashi Y."/>
            <person name="Watada M."/>
            <person name="Katoh T."/>
            <person name="Gotoh A."/>
            <person name="Gotoh Y."/>
            <person name="Taniguchi I."/>
            <person name="Nakamura K."/>
            <person name="Hayashi T."/>
            <person name="Katayama T."/>
            <person name="Uemura T."/>
            <person name="Hattori Y."/>
        </authorList>
    </citation>
    <scope>NUCLEOTIDE SEQUENCE [LARGE SCALE GENOMIC DNA]</scope>
    <source>
        <strain evidence="6 7">PK-24</strain>
    </source>
</reference>
<dbReference type="Proteomes" id="UP001378960">
    <property type="component" value="Unassembled WGS sequence"/>
</dbReference>
<gene>
    <name evidence="6" type="ORF">DAPK24_001100</name>
</gene>
<comment type="subcellular location">
    <subcellularLocation>
        <location evidence="1">Membrane</location>
        <topology evidence="1">Multi-pass membrane protein</topology>
    </subcellularLocation>
</comment>
<sequence length="374" mass="42097">MSMSIDSILDKVSSLSNVPLISFIYIGITVFLSAITSYIRTQSYQNLIKQNSELLFDDIIIPSLQLVPSHIVFHPWTLWTSTFVETSPFQFISGLFIIYFGISFLESQWNPNISIDGNDDFSQYLNTSKPITETLKFTTIIIISSNLISLLLISLINIINNSTNNLNLPLQYGLFILVIPISVVAKQLTPETNIKLFSLFKFRLKRLPLILLLSSLILSILKFSLSPFLPGLISFLTSWYYLRYIQYSPAISSEILPTTESSSSSIPPTTSNLIRGDPSDTFAIIEFFPEFLKSTLKPLFDGIYQLSALLGIIKPWNDNDIDIGNLRNNLRISGNSTSSSTAITHNLQSNSDIDSERRKQIALKVLENSVDRKD</sequence>
<dbReference type="PANTHER" id="PTHR13377:SF3">
    <property type="entry name" value="TRANSMEMBRANE PROTEIN 115"/>
    <property type="match status" value="1"/>
</dbReference>
<dbReference type="InterPro" id="IPR013861">
    <property type="entry name" value="TMEM115/Pdh1/Rbl19"/>
</dbReference>
<dbReference type="SMART" id="SM01160">
    <property type="entry name" value="DUF1751"/>
    <property type="match status" value="1"/>
</dbReference>
<name>A0AAV5QX64_PICKL</name>
<dbReference type="Pfam" id="PF08551">
    <property type="entry name" value="DUF1751"/>
    <property type="match status" value="1"/>
</dbReference>
<protein>
    <recommendedName>
        <fullName evidence="8">Rhomboid-like protein 19</fullName>
    </recommendedName>
</protein>
<evidence type="ECO:0000313" key="7">
    <source>
        <dbReference type="Proteomes" id="UP001378960"/>
    </source>
</evidence>
<keyword evidence="3 5" id="KW-1133">Transmembrane helix</keyword>
<dbReference type="AlphaFoldDB" id="A0AAV5QX64"/>
<feature type="transmembrane region" description="Helical" evidence="5">
    <location>
        <begin position="20"/>
        <end position="39"/>
    </location>
</feature>
<keyword evidence="4 5" id="KW-0472">Membrane</keyword>
<feature type="transmembrane region" description="Helical" evidence="5">
    <location>
        <begin position="137"/>
        <end position="158"/>
    </location>
</feature>
<dbReference type="PANTHER" id="PTHR13377">
    <property type="entry name" value="PLACENTAL PROTEIN 6"/>
    <property type="match status" value="1"/>
</dbReference>
<evidence type="ECO:0000256" key="5">
    <source>
        <dbReference type="SAM" id="Phobius"/>
    </source>
</evidence>
<organism evidence="6 7">
    <name type="scientific">Pichia kluyveri</name>
    <name type="common">Yeast</name>
    <dbReference type="NCBI Taxonomy" id="36015"/>
    <lineage>
        <taxon>Eukaryota</taxon>
        <taxon>Fungi</taxon>
        <taxon>Dikarya</taxon>
        <taxon>Ascomycota</taxon>
        <taxon>Saccharomycotina</taxon>
        <taxon>Pichiomycetes</taxon>
        <taxon>Pichiales</taxon>
        <taxon>Pichiaceae</taxon>
        <taxon>Pichia</taxon>
    </lineage>
</organism>
<feature type="transmembrane region" description="Helical" evidence="5">
    <location>
        <begin position="170"/>
        <end position="188"/>
    </location>
</feature>
<feature type="transmembrane region" description="Helical" evidence="5">
    <location>
        <begin position="209"/>
        <end position="242"/>
    </location>
</feature>
<dbReference type="GO" id="GO:0016020">
    <property type="term" value="C:membrane"/>
    <property type="evidence" value="ECO:0007669"/>
    <property type="project" value="UniProtKB-SubCell"/>
</dbReference>
<evidence type="ECO:0000256" key="2">
    <source>
        <dbReference type="ARBA" id="ARBA00022692"/>
    </source>
</evidence>
<keyword evidence="7" id="KW-1185">Reference proteome</keyword>
<dbReference type="EMBL" id="BTGB01000001">
    <property type="protein sequence ID" value="GMM43535.1"/>
    <property type="molecule type" value="Genomic_DNA"/>
</dbReference>
<accession>A0AAV5QX64</accession>
<evidence type="ECO:0008006" key="8">
    <source>
        <dbReference type="Google" id="ProtNLM"/>
    </source>
</evidence>
<evidence type="ECO:0000256" key="1">
    <source>
        <dbReference type="ARBA" id="ARBA00004141"/>
    </source>
</evidence>
<keyword evidence="2 5" id="KW-0812">Transmembrane</keyword>
<dbReference type="GO" id="GO:0006890">
    <property type="term" value="P:retrograde vesicle-mediated transport, Golgi to endoplasmic reticulum"/>
    <property type="evidence" value="ECO:0007669"/>
    <property type="project" value="InterPro"/>
</dbReference>
<evidence type="ECO:0000256" key="4">
    <source>
        <dbReference type="ARBA" id="ARBA00023136"/>
    </source>
</evidence>
<evidence type="ECO:0000313" key="6">
    <source>
        <dbReference type="EMBL" id="GMM43535.1"/>
    </source>
</evidence>
<evidence type="ECO:0000256" key="3">
    <source>
        <dbReference type="ARBA" id="ARBA00022989"/>
    </source>
</evidence>
<proteinExistence type="predicted"/>